<evidence type="ECO:0000256" key="5">
    <source>
        <dbReference type="RuleBase" id="RU003919"/>
    </source>
</evidence>
<dbReference type="Gene3D" id="1.10.287.10">
    <property type="entry name" value="S15/NS1, RNA-binding"/>
    <property type="match status" value="1"/>
</dbReference>
<evidence type="ECO:0000313" key="8">
    <source>
        <dbReference type="Proteomes" id="UP000231343"/>
    </source>
</evidence>
<sequence length="89" mass="10289">MVLTKENKEEVIKKYGRKNKDSGSPEVQVALLTERINSLVNHLKTNTKDNHSRRGLLILVSQRKKLLMYLQGKDVIRYQSLIQSLGLRN</sequence>
<dbReference type="GO" id="GO:0019843">
    <property type="term" value="F:rRNA binding"/>
    <property type="evidence" value="ECO:0007669"/>
    <property type="project" value="UniProtKB-UniRule"/>
</dbReference>
<name>A0A2H0Y173_UNCSA</name>
<accession>A0A2H0Y173</accession>
<reference evidence="7 8" key="1">
    <citation type="submission" date="2017-09" db="EMBL/GenBank/DDBJ databases">
        <title>Depth-based differentiation of microbial function through sediment-hosted aquifers and enrichment of novel symbionts in the deep terrestrial subsurface.</title>
        <authorList>
            <person name="Probst A.J."/>
            <person name="Ladd B."/>
            <person name="Jarett J.K."/>
            <person name="Geller-Mcgrath D.E."/>
            <person name="Sieber C.M."/>
            <person name="Emerson J.B."/>
            <person name="Anantharaman K."/>
            <person name="Thomas B.C."/>
            <person name="Malmstrom R."/>
            <person name="Stieglmeier M."/>
            <person name="Klingl A."/>
            <person name="Woyke T."/>
            <person name="Ryan C.M."/>
            <person name="Banfield J.F."/>
        </authorList>
    </citation>
    <scope>NUCLEOTIDE SEQUENCE [LARGE SCALE GENOMIC DNA]</scope>
    <source>
        <strain evidence="7">CG08_land_8_20_14_0_20_45_16</strain>
    </source>
</reference>
<dbReference type="AlphaFoldDB" id="A0A2H0Y173"/>
<dbReference type="EMBL" id="PEYM01000029">
    <property type="protein sequence ID" value="PIS31264.1"/>
    <property type="molecule type" value="Genomic_DNA"/>
</dbReference>
<keyword evidence="1 4" id="KW-0689">Ribosomal protein</keyword>
<keyword evidence="4 6" id="KW-0694">RNA-binding</keyword>
<evidence type="ECO:0000256" key="3">
    <source>
        <dbReference type="ARBA" id="ARBA00064542"/>
    </source>
</evidence>
<comment type="similarity">
    <text evidence="4 5">Belongs to the universal ribosomal protein uS15 family.</text>
</comment>
<dbReference type="Pfam" id="PF00312">
    <property type="entry name" value="Ribosomal_S15"/>
    <property type="match status" value="1"/>
</dbReference>
<dbReference type="InterPro" id="IPR000589">
    <property type="entry name" value="Ribosomal_uS15"/>
</dbReference>
<dbReference type="SMART" id="SM01387">
    <property type="entry name" value="Ribosomal_S15"/>
    <property type="match status" value="1"/>
</dbReference>
<proteinExistence type="inferred from homology"/>
<comment type="subunit">
    <text evidence="3 4">Part of the 30S ribosomal subunit. Forms a bridge to the 50S subunit in the 70S ribosome, contacting the 23S rRNA.</text>
</comment>
<comment type="function">
    <text evidence="4 6">One of the primary rRNA binding proteins, it binds directly to 16S rRNA where it helps nucleate assembly of the platform of the 30S subunit by binding and bridging several RNA helices of the 16S rRNA.</text>
</comment>
<evidence type="ECO:0000256" key="4">
    <source>
        <dbReference type="HAMAP-Rule" id="MF_01343"/>
    </source>
</evidence>
<evidence type="ECO:0000256" key="2">
    <source>
        <dbReference type="ARBA" id="ARBA00023274"/>
    </source>
</evidence>
<keyword evidence="4 6" id="KW-0699">rRNA-binding</keyword>
<dbReference type="Gene3D" id="6.10.250.3130">
    <property type="match status" value="1"/>
</dbReference>
<dbReference type="SUPFAM" id="SSF47060">
    <property type="entry name" value="S15/NS1 RNA-binding domain"/>
    <property type="match status" value="1"/>
</dbReference>
<dbReference type="NCBIfam" id="TIGR00952">
    <property type="entry name" value="S15_bact"/>
    <property type="match status" value="1"/>
</dbReference>
<dbReference type="InterPro" id="IPR005290">
    <property type="entry name" value="Ribosomal_uS15_bac-type"/>
</dbReference>
<dbReference type="CDD" id="cd00353">
    <property type="entry name" value="Ribosomal_S15p_S13e"/>
    <property type="match status" value="1"/>
</dbReference>
<dbReference type="PROSITE" id="PS00362">
    <property type="entry name" value="RIBOSOMAL_S15"/>
    <property type="match status" value="1"/>
</dbReference>
<dbReference type="GO" id="GO:0006412">
    <property type="term" value="P:translation"/>
    <property type="evidence" value="ECO:0007669"/>
    <property type="project" value="UniProtKB-UniRule"/>
</dbReference>
<dbReference type="InterPro" id="IPR009068">
    <property type="entry name" value="uS15_NS1_RNA-bd_sf"/>
</dbReference>
<comment type="function">
    <text evidence="4">Forms an intersubunit bridge (bridge B4) with the 23S rRNA of the 50S subunit in the ribosome.</text>
</comment>
<protein>
    <recommendedName>
        <fullName evidence="4">Small ribosomal subunit protein uS15</fullName>
    </recommendedName>
</protein>
<dbReference type="HAMAP" id="MF_01343_B">
    <property type="entry name" value="Ribosomal_uS15_B"/>
    <property type="match status" value="1"/>
</dbReference>
<dbReference type="PANTHER" id="PTHR23321">
    <property type="entry name" value="RIBOSOMAL PROTEIN S15, BACTERIAL AND ORGANELLAR"/>
    <property type="match status" value="1"/>
</dbReference>
<keyword evidence="2 4" id="KW-0687">Ribonucleoprotein</keyword>
<dbReference type="PANTHER" id="PTHR23321:SF26">
    <property type="entry name" value="SMALL RIBOSOMAL SUBUNIT PROTEIN US15M"/>
    <property type="match status" value="1"/>
</dbReference>
<evidence type="ECO:0000256" key="6">
    <source>
        <dbReference type="RuleBase" id="RU004524"/>
    </source>
</evidence>
<dbReference type="GO" id="GO:0022627">
    <property type="term" value="C:cytosolic small ribosomal subunit"/>
    <property type="evidence" value="ECO:0007669"/>
    <property type="project" value="TreeGrafter"/>
</dbReference>
<evidence type="ECO:0000313" key="7">
    <source>
        <dbReference type="EMBL" id="PIS31264.1"/>
    </source>
</evidence>
<dbReference type="Proteomes" id="UP000231343">
    <property type="component" value="Unassembled WGS sequence"/>
</dbReference>
<evidence type="ECO:0000256" key="1">
    <source>
        <dbReference type="ARBA" id="ARBA00022980"/>
    </source>
</evidence>
<gene>
    <name evidence="4" type="primary">rpsO</name>
    <name evidence="7" type="ORF">COT42_01580</name>
</gene>
<comment type="caution">
    <text evidence="7">The sequence shown here is derived from an EMBL/GenBank/DDBJ whole genome shotgun (WGS) entry which is preliminary data.</text>
</comment>
<organism evidence="7 8">
    <name type="scientific">Candidatus Saganbacteria bacterium CG08_land_8_20_14_0_20_45_16</name>
    <dbReference type="NCBI Taxonomy" id="2014293"/>
    <lineage>
        <taxon>Bacteria</taxon>
        <taxon>Bacillati</taxon>
        <taxon>Saganbacteria</taxon>
    </lineage>
</organism>
<dbReference type="FunFam" id="1.10.287.10:FF:000002">
    <property type="entry name" value="30S ribosomal protein S15"/>
    <property type="match status" value="1"/>
</dbReference>
<dbReference type="GO" id="GO:0003735">
    <property type="term" value="F:structural constituent of ribosome"/>
    <property type="evidence" value="ECO:0007669"/>
    <property type="project" value="InterPro"/>
</dbReference>